<keyword evidence="2" id="KW-0732">Signal</keyword>
<dbReference type="EMBL" id="BAAALN010000005">
    <property type="protein sequence ID" value="GAA1236243.1"/>
    <property type="molecule type" value="Genomic_DNA"/>
</dbReference>
<reference evidence="3 4" key="1">
    <citation type="journal article" date="2019" name="Int. J. Syst. Evol. Microbiol.">
        <title>The Global Catalogue of Microorganisms (GCM) 10K type strain sequencing project: providing services to taxonomists for standard genome sequencing and annotation.</title>
        <authorList>
            <consortium name="The Broad Institute Genomics Platform"/>
            <consortium name="The Broad Institute Genome Sequencing Center for Infectious Disease"/>
            <person name="Wu L."/>
            <person name="Ma J."/>
        </authorList>
    </citation>
    <scope>NUCLEOTIDE SEQUENCE [LARGE SCALE GENOMIC DNA]</scope>
    <source>
        <strain evidence="3 4">JCM 13023</strain>
    </source>
</reference>
<proteinExistence type="predicted"/>
<dbReference type="Pfam" id="PF12079">
    <property type="entry name" value="DUF3558"/>
    <property type="match status" value="1"/>
</dbReference>
<evidence type="ECO:0000313" key="4">
    <source>
        <dbReference type="Proteomes" id="UP001500653"/>
    </source>
</evidence>
<comment type="caution">
    <text evidence="3">The sequence shown here is derived from an EMBL/GenBank/DDBJ whole genome shotgun (WGS) entry which is preliminary data.</text>
</comment>
<dbReference type="Proteomes" id="UP001500653">
    <property type="component" value="Unassembled WGS sequence"/>
</dbReference>
<protein>
    <submittedName>
        <fullName evidence="3">DUF3558 family protein</fullName>
    </submittedName>
</protein>
<name>A0ABN1W5J8_9PSEU</name>
<evidence type="ECO:0000256" key="1">
    <source>
        <dbReference type="SAM" id="MobiDB-lite"/>
    </source>
</evidence>
<feature type="region of interest" description="Disordered" evidence="1">
    <location>
        <begin position="77"/>
        <end position="102"/>
    </location>
</feature>
<organism evidence="3 4">
    <name type="scientific">Prauserella halophila</name>
    <dbReference type="NCBI Taxonomy" id="185641"/>
    <lineage>
        <taxon>Bacteria</taxon>
        <taxon>Bacillati</taxon>
        <taxon>Actinomycetota</taxon>
        <taxon>Actinomycetes</taxon>
        <taxon>Pseudonocardiales</taxon>
        <taxon>Pseudonocardiaceae</taxon>
        <taxon>Prauserella</taxon>
    </lineage>
</organism>
<dbReference type="PROSITE" id="PS51257">
    <property type="entry name" value="PROKAR_LIPOPROTEIN"/>
    <property type="match status" value="1"/>
</dbReference>
<feature type="signal peptide" evidence="2">
    <location>
        <begin position="1"/>
        <end position="21"/>
    </location>
</feature>
<feature type="chain" id="PRO_5047159004" evidence="2">
    <location>
        <begin position="22"/>
        <end position="191"/>
    </location>
</feature>
<dbReference type="InterPro" id="IPR024520">
    <property type="entry name" value="DUF3558"/>
</dbReference>
<keyword evidence="4" id="KW-1185">Reference proteome</keyword>
<feature type="region of interest" description="Disordered" evidence="1">
    <location>
        <begin position="24"/>
        <end position="61"/>
    </location>
</feature>
<sequence length="191" mass="19742">MRLIRATLLPLAAMAAVAVTACSNSESGTPEVDAGPNGSARSSTMTVPSADDEPGAGISLSELDPCSLLSQADVTQFGPVKEPQQKQIGTADTCSWEPDRSEISGERGTLGVNIRDNAGVQNMNDKGMGVEHTTENGRDYGRSPSPNGCTIAIGVTDTSRVDVLVSGADPNKACKMANTLVEVVEPKVPQG</sequence>
<evidence type="ECO:0000313" key="3">
    <source>
        <dbReference type="EMBL" id="GAA1236243.1"/>
    </source>
</evidence>
<evidence type="ECO:0000256" key="2">
    <source>
        <dbReference type="SAM" id="SignalP"/>
    </source>
</evidence>
<gene>
    <name evidence="3" type="ORF">GCM10009676_20520</name>
</gene>
<accession>A0ABN1W5J8</accession>
<dbReference type="RefSeq" id="WP_344056305.1">
    <property type="nucleotide sequence ID" value="NZ_BAAALN010000005.1"/>
</dbReference>